<proteinExistence type="inferred from homology"/>
<comment type="caution">
    <text evidence="13">The sequence shown here is derived from an EMBL/GenBank/DDBJ whole genome shotgun (WGS) entry which is preliminary data.</text>
</comment>
<dbReference type="RefSeq" id="WP_219765608.1">
    <property type="nucleotide sequence ID" value="NZ_JAHYBZ010000009.1"/>
</dbReference>
<evidence type="ECO:0000256" key="5">
    <source>
        <dbReference type="ARBA" id="ARBA00022692"/>
    </source>
</evidence>
<keyword evidence="10 11" id="KW-0472">Membrane</keyword>
<evidence type="ECO:0000256" key="6">
    <source>
        <dbReference type="ARBA" id="ARBA00022801"/>
    </source>
</evidence>
<dbReference type="PROSITE" id="PS50106">
    <property type="entry name" value="PDZ"/>
    <property type="match status" value="1"/>
</dbReference>
<dbReference type="SMART" id="SM00228">
    <property type="entry name" value="PDZ"/>
    <property type="match status" value="1"/>
</dbReference>
<feature type="transmembrane region" description="Helical" evidence="11">
    <location>
        <begin position="107"/>
        <end position="131"/>
    </location>
</feature>
<feature type="transmembrane region" description="Helical" evidence="11">
    <location>
        <begin position="340"/>
        <end position="358"/>
    </location>
</feature>
<evidence type="ECO:0000259" key="12">
    <source>
        <dbReference type="PROSITE" id="PS50106"/>
    </source>
</evidence>
<feature type="transmembrane region" description="Helical" evidence="11">
    <location>
        <begin position="12"/>
        <end position="32"/>
    </location>
</feature>
<evidence type="ECO:0000256" key="1">
    <source>
        <dbReference type="ARBA" id="ARBA00001947"/>
    </source>
</evidence>
<dbReference type="Pfam" id="PF02163">
    <property type="entry name" value="Peptidase_M50"/>
    <property type="match status" value="1"/>
</dbReference>
<comment type="similarity">
    <text evidence="3 11">Belongs to the peptidase M50B family.</text>
</comment>
<dbReference type="SUPFAM" id="SSF50156">
    <property type="entry name" value="PDZ domain-like"/>
    <property type="match status" value="1"/>
</dbReference>
<dbReference type="PANTHER" id="PTHR42837:SF2">
    <property type="entry name" value="MEMBRANE METALLOPROTEASE ARASP2, CHLOROPLASTIC-RELATED"/>
    <property type="match status" value="1"/>
</dbReference>
<keyword evidence="8 11" id="KW-1133">Transmembrane helix</keyword>
<evidence type="ECO:0000256" key="7">
    <source>
        <dbReference type="ARBA" id="ARBA00022833"/>
    </source>
</evidence>
<evidence type="ECO:0000256" key="10">
    <source>
        <dbReference type="ARBA" id="ARBA00023136"/>
    </source>
</evidence>
<dbReference type="InterPro" id="IPR036034">
    <property type="entry name" value="PDZ_sf"/>
</dbReference>
<dbReference type="GO" id="GO:0008237">
    <property type="term" value="F:metallopeptidase activity"/>
    <property type="evidence" value="ECO:0007669"/>
    <property type="project" value="UniProtKB-KW"/>
</dbReference>
<evidence type="ECO:0000313" key="14">
    <source>
        <dbReference type="Proteomes" id="UP001196565"/>
    </source>
</evidence>
<evidence type="ECO:0000256" key="9">
    <source>
        <dbReference type="ARBA" id="ARBA00023049"/>
    </source>
</evidence>
<keyword evidence="6 11" id="KW-0378">Hydrolase</keyword>
<dbReference type="PANTHER" id="PTHR42837">
    <property type="entry name" value="REGULATOR OF SIGMA-E PROTEASE RSEP"/>
    <property type="match status" value="1"/>
</dbReference>
<dbReference type="EC" id="3.4.24.-" evidence="11"/>
<comment type="subcellular location">
    <subcellularLocation>
        <location evidence="2">Membrane</location>
        <topology evidence="2">Multi-pass membrane protein</topology>
    </subcellularLocation>
</comment>
<sequence>MEFLPEPFRTIVSFAVVLGVLIFVHELGHYLAARWRGVHVERFSIGFGRAIAQWTDKRGCEWRIGWIPLGGYVKMHGMEHAGEAEPDPASYRPGEAFHEKSVGDRAIVVFAGPFFNFVLAALLFAAIFATVGRPVQNPVERPEDQMVVGRVVPQSPAAEAGLRAGDRILALDGTPMQQFTDLQHYIEARPGQPVSMLVRRGDQELTVTPTPTARAEDGRGRIGVQGGGTIQRERLDPASALVAGTWHMVVVSGQTLSGVWQMISGQRGAEEIGGPLRIAQMSGEVADMGILPLITFIALLSINLALINLFPIPVLDGGHLVLYAAEALRGRPLPLRAQEYAFRGGFALLITLMLLATWNDLTQLGVVRWVTSLVG</sequence>
<keyword evidence="7 11" id="KW-0862">Zinc</keyword>
<reference evidence="13 14" key="1">
    <citation type="submission" date="2021-07" db="EMBL/GenBank/DDBJ databases">
        <authorList>
            <person name="So Y."/>
        </authorList>
    </citation>
    <scope>NUCLEOTIDE SEQUENCE [LARGE SCALE GENOMIC DNA]</scope>
    <source>
        <strain evidence="13 14">HJA6</strain>
    </source>
</reference>
<dbReference type="EMBL" id="JAHYBZ010000009">
    <property type="protein sequence ID" value="MBW6401049.1"/>
    <property type="molecule type" value="Genomic_DNA"/>
</dbReference>
<evidence type="ECO:0000256" key="4">
    <source>
        <dbReference type="ARBA" id="ARBA00022670"/>
    </source>
</evidence>
<evidence type="ECO:0000256" key="3">
    <source>
        <dbReference type="ARBA" id="ARBA00007931"/>
    </source>
</evidence>
<evidence type="ECO:0000313" key="13">
    <source>
        <dbReference type="EMBL" id="MBW6401049.1"/>
    </source>
</evidence>
<protein>
    <recommendedName>
        <fullName evidence="11">Zinc metalloprotease</fullName>
        <ecNumber evidence="11">3.4.24.-</ecNumber>
    </recommendedName>
</protein>
<comment type="cofactor">
    <cofactor evidence="1 11">
        <name>Zn(2+)</name>
        <dbReference type="ChEBI" id="CHEBI:29105"/>
    </cofactor>
</comment>
<dbReference type="Pfam" id="PF17820">
    <property type="entry name" value="PDZ_6"/>
    <property type="match status" value="1"/>
</dbReference>
<evidence type="ECO:0000256" key="11">
    <source>
        <dbReference type="RuleBase" id="RU362031"/>
    </source>
</evidence>
<keyword evidence="5 11" id="KW-0812">Transmembrane</keyword>
<dbReference type="Proteomes" id="UP001196565">
    <property type="component" value="Unassembled WGS sequence"/>
</dbReference>
<dbReference type="InterPro" id="IPR001478">
    <property type="entry name" value="PDZ"/>
</dbReference>
<feature type="transmembrane region" description="Helical" evidence="11">
    <location>
        <begin position="290"/>
        <end position="312"/>
    </location>
</feature>
<dbReference type="CDD" id="cd23081">
    <property type="entry name" value="cpPDZ_EcRseP-like"/>
    <property type="match status" value="1"/>
</dbReference>
<keyword evidence="9 11" id="KW-0482">Metalloprotease</keyword>
<dbReference type="NCBIfam" id="TIGR00054">
    <property type="entry name" value="RIP metalloprotease RseP"/>
    <property type="match status" value="1"/>
</dbReference>
<organism evidence="13 14">
    <name type="scientific">Roseomonas alba</name>
    <dbReference type="NCBI Taxonomy" id="2846776"/>
    <lineage>
        <taxon>Bacteria</taxon>
        <taxon>Pseudomonadati</taxon>
        <taxon>Pseudomonadota</taxon>
        <taxon>Alphaproteobacteria</taxon>
        <taxon>Acetobacterales</taxon>
        <taxon>Roseomonadaceae</taxon>
        <taxon>Roseomonas</taxon>
    </lineage>
</organism>
<dbReference type="InterPro" id="IPR004387">
    <property type="entry name" value="Pept_M50_Zn"/>
</dbReference>
<dbReference type="Gene3D" id="2.30.42.10">
    <property type="match status" value="1"/>
</dbReference>
<accession>A0ABS7AFH7</accession>
<gene>
    <name evidence="13" type="primary">rseP</name>
    <name evidence="13" type="ORF">KPL78_24535</name>
</gene>
<keyword evidence="14" id="KW-1185">Reference proteome</keyword>
<dbReference type="CDD" id="cd06163">
    <property type="entry name" value="S2P-M50_PDZ_RseP-like"/>
    <property type="match status" value="1"/>
</dbReference>
<feature type="domain" description="PDZ" evidence="12">
    <location>
        <begin position="146"/>
        <end position="180"/>
    </location>
</feature>
<keyword evidence="11" id="KW-0479">Metal-binding</keyword>
<name>A0ABS7AFH7_9PROT</name>
<dbReference type="InterPro" id="IPR008915">
    <property type="entry name" value="Peptidase_M50"/>
</dbReference>
<dbReference type="InterPro" id="IPR041489">
    <property type="entry name" value="PDZ_6"/>
</dbReference>
<evidence type="ECO:0000256" key="8">
    <source>
        <dbReference type="ARBA" id="ARBA00022989"/>
    </source>
</evidence>
<keyword evidence="4" id="KW-0645">Protease</keyword>
<evidence type="ECO:0000256" key="2">
    <source>
        <dbReference type="ARBA" id="ARBA00004141"/>
    </source>
</evidence>